<dbReference type="PROSITE" id="PS00678">
    <property type="entry name" value="WD_REPEATS_1"/>
    <property type="match status" value="1"/>
</dbReference>
<name>A0A6A6D4X8_9PEZI</name>
<organism evidence="4 5">
    <name type="scientific">Zopfia rhizophila CBS 207.26</name>
    <dbReference type="NCBI Taxonomy" id="1314779"/>
    <lineage>
        <taxon>Eukaryota</taxon>
        <taxon>Fungi</taxon>
        <taxon>Dikarya</taxon>
        <taxon>Ascomycota</taxon>
        <taxon>Pezizomycotina</taxon>
        <taxon>Dothideomycetes</taxon>
        <taxon>Dothideomycetes incertae sedis</taxon>
        <taxon>Zopfiaceae</taxon>
        <taxon>Zopfia</taxon>
    </lineage>
</organism>
<dbReference type="SUPFAM" id="SSF50969">
    <property type="entry name" value="YVTN repeat-like/Quinoprotein amine dehydrogenase"/>
    <property type="match status" value="1"/>
</dbReference>
<dbReference type="InterPro" id="IPR019775">
    <property type="entry name" value="WD40_repeat_CS"/>
</dbReference>
<proteinExistence type="predicted"/>
<keyword evidence="2" id="KW-0677">Repeat</keyword>
<protein>
    <submittedName>
        <fullName evidence="4">Uncharacterized protein</fullName>
    </submittedName>
</protein>
<dbReference type="AlphaFoldDB" id="A0A6A6D4X8"/>
<evidence type="ECO:0000313" key="4">
    <source>
        <dbReference type="EMBL" id="KAF2174481.1"/>
    </source>
</evidence>
<accession>A0A6A6D4X8</accession>
<dbReference type="OrthoDB" id="5240432at2759"/>
<feature type="non-terminal residue" evidence="4">
    <location>
        <position position="1"/>
    </location>
</feature>
<evidence type="ECO:0000256" key="1">
    <source>
        <dbReference type="ARBA" id="ARBA00022574"/>
    </source>
</evidence>
<feature type="repeat" description="WD" evidence="3">
    <location>
        <begin position="1"/>
        <end position="34"/>
    </location>
</feature>
<keyword evidence="5" id="KW-1185">Reference proteome</keyword>
<dbReference type="InterPro" id="IPR011044">
    <property type="entry name" value="Quino_amine_DH_bsu"/>
</dbReference>
<evidence type="ECO:0000256" key="2">
    <source>
        <dbReference type="ARBA" id="ARBA00022737"/>
    </source>
</evidence>
<dbReference type="Gene3D" id="2.130.10.10">
    <property type="entry name" value="YVTN repeat-like/Quinoprotein amine dehydrogenase"/>
    <property type="match status" value="1"/>
</dbReference>
<dbReference type="EMBL" id="ML994881">
    <property type="protein sequence ID" value="KAF2174481.1"/>
    <property type="molecule type" value="Genomic_DNA"/>
</dbReference>
<dbReference type="PROSITE" id="PS50294">
    <property type="entry name" value="WD_REPEATS_REGION"/>
    <property type="match status" value="1"/>
</dbReference>
<dbReference type="Proteomes" id="UP000800200">
    <property type="component" value="Unassembled WGS sequence"/>
</dbReference>
<reference evidence="4" key="1">
    <citation type="journal article" date="2020" name="Stud. Mycol.">
        <title>101 Dothideomycetes genomes: a test case for predicting lifestyles and emergence of pathogens.</title>
        <authorList>
            <person name="Haridas S."/>
            <person name="Albert R."/>
            <person name="Binder M."/>
            <person name="Bloem J."/>
            <person name="Labutti K."/>
            <person name="Salamov A."/>
            <person name="Andreopoulos B."/>
            <person name="Baker S."/>
            <person name="Barry K."/>
            <person name="Bills G."/>
            <person name="Bluhm B."/>
            <person name="Cannon C."/>
            <person name="Castanera R."/>
            <person name="Culley D."/>
            <person name="Daum C."/>
            <person name="Ezra D."/>
            <person name="Gonzalez J."/>
            <person name="Henrissat B."/>
            <person name="Kuo A."/>
            <person name="Liang C."/>
            <person name="Lipzen A."/>
            <person name="Lutzoni F."/>
            <person name="Magnuson J."/>
            <person name="Mondo S."/>
            <person name="Nolan M."/>
            <person name="Ohm R."/>
            <person name="Pangilinan J."/>
            <person name="Park H.-J."/>
            <person name="Ramirez L."/>
            <person name="Alfaro M."/>
            <person name="Sun H."/>
            <person name="Tritt A."/>
            <person name="Yoshinaga Y."/>
            <person name="Zwiers L.-H."/>
            <person name="Turgeon B."/>
            <person name="Goodwin S."/>
            <person name="Spatafora J."/>
            <person name="Crous P."/>
            <person name="Grigoriev I."/>
        </authorList>
    </citation>
    <scope>NUCLEOTIDE SEQUENCE</scope>
    <source>
        <strain evidence="4">CBS 207.26</strain>
    </source>
</reference>
<evidence type="ECO:0000256" key="3">
    <source>
        <dbReference type="PROSITE-ProRule" id="PRU00221"/>
    </source>
</evidence>
<dbReference type="InterPro" id="IPR001680">
    <property type="entry name" value="WD40_rpt"/>
</dbReference>
<dbReference type="InterPro" id="IPR015943">
    <property type="entry name" value="WD40/YVTN_repeat-like_dom_sf"/>
</dbReference>
<gene>
    <name evidence="4" type="ORF">K469DRAFT_614288</name>
</gene>
<evidence type="ECO:0000313" key="5">
    <source>
        <dbReference type="Proteomes" id="UP000800200"/>
    </source>
</evidence>
<dbReference type="PROSITE" id="PS50082">
    <property type="entry name" value="WD_REPEATS_2"/>
    <property type="match status" value="1"/>
</dbReference>
<keyword evidence="1 3" id="KW-0853">WD repeat</keyword>
<dbReference type="Pfam" id="PF00400">
    <property type="entry name" value="WD40"/>
    <property type="match status" value="1"/>
</dbReference>
<sequence length="136" mass="14817">NSVAFSHDSAWVASASFDKTVKIWDARSGACLRTLAIGKRLDCISFDITNSYLYTEIGTIDISSPPALRERDNMAGPRYQGLALSADTVWITHNSENLVWLPSEYRPSCSAVSGNTISIGVGTGRVWTCKVELDIS</sequence>